<sequence length="241" mass="26074">MYFRWFLFTAKTRRWHLGAPKKICYVFRARTPRESATQAQFAVLSVSQEDLPVNRGVGPTALAGETAVGFSLVSASTTLQDAEHRESGPSTSTHGTTGGVKQVMMATLDSDRYLPSAPFPHLPCSSSGSTGTVTWTLSAIGYCCFKHKSHRSSSLPASTTVTVRSPTMRASVSIYEDPEPKSEADVWADGESRATLFGFLAVFFVAASTVGYIAYSLLGSERGLGALISQFPRSRYPPSRL</sequence>
<dbReference type="AlphaFoldDB" id="A0AAD6WQI8"/>
<gene>
    <name evidence="3" type="ORF">C8F04DRAFT_183059</name>
    <name evidence="4" type="ORF">C8F04DRAFT_625659</name>
</gene>
<dbReference type="EMBL" id="JARJCM010000189">
    <property type="protein sequence ID" value="KAJ7023393.1"/>
    <property type="molecule type" value="Genomic_DNA"/>
</dbReference>
<keyword evidence="2" id="KW-0472">Membrane</keyword>
<evidence type="ECO:0000313" key="3">
    <source>
        <dbReference type="EMBL" id="KAJ7023393.1"/>
    </source>
</evidence>
<keyword evidence="2" id="KW-1133">Transmembrane helix</keyword>
<reference evidence="3" key="1">
    <citation type="submission" date="2023-03" db="EMBL/GenBank/DDBJ databases">
        <title>Massive genome expansion in bonnet fungi (Mycena s.s.) driven by repeated elements and novel gene families across ecological guilds.</title>
        <authorList>
            <consortium name="Lawrence Berkeley National Laboratory"/>
            <person name="Harder C.B."/>
            <person name="Miyauchi S."/>
            <person name="Viragh M."/>
            <person name="Kuo A."/>
            <person name="Thoen E."/>
            <person name="Andreopoulos B."/>
            <person name="Lu D."/>
            <person name="Skrede I."/>
            <person name="Drula E."/>
            <person name="Henrissat B."/>
            <person name="Morin E."/>
            <person name="Kohler A."/>
            <person name="Barry K."/>
            <person name="LaButti K."/>
            <person name="Morin E."/>
            <person name="Salamov A."/>
            <person name="Lipzen A."/>
            <person name="Mereny Z."/>
            <person name="Hegedus B."/>
            <person name="Baldrian P."/>
            <person name="Stursova M."/>
            <person name="Weitz H."/>
            <person name="Taylor A."/>
            <person name="Grigoriev I.V."/>
            <person name="Nagy L.G."/>
            <person name="Martin F."/>
            <person name="Kauserud H."/>
        </authorList>
    </citation>
    <scope>NUCLEOTIDE SEQUENCE</scope>
    <source>
        <strain evidence="3">CBHHK200</strain>
    </source>
</reference>
<proteinExistence type="predicted"/>
<comment type="caution">
    <text evidence="3">The sequence shown here is derived from an EMBL/GenBank/DDBJ whole genome shotgun (WGS) entry which is preliminary data.</text>
</comment>
<dbReference type="EMBL" id="JARJCM010000065">
    <property type="protein sequence ID" value="KAJ7033473.1"/>
    <property type="molecule type" value="Genomic_DNA"/>
</dbReference>
<keyword evidence="2" id="KW-0812">Transmembrane</keyword>
<name>A0AAD6WQI8_9AGAR</name>
<organism evidence="3 5">
    <name type="scientific">Mycena alexandri</name>
    <dbReference type="NCBI Taxonomy" id="1745969"/>
    <lineage>
        <taxon>Eukaryota</taxon>
        <taxon>Fungi</taxon>
        <taxon>Dikarya</taxon>
        <taxon>Basidiomycota</taxon>
        <taxon>Agaricomycotina</taxon>
        <taxon>Agaricomycetes</taxon>
        <taxon>Agaricomycetidae</taxon>
        <taxon>Agaricales</taxon>
        <taxon>Marasmiineae</taxon>
        <taxon>Mycenaceae</taxon>
        <taxon>Mycena</taxon>
    </lineage>
</organism>
<keyword evidence="5" id="KW-1185">Reference proteome</keyword>
<feature type="transmembrane region" description="Helical" evidence="2">
    <location>
        <begin position="196"/>
        <end position="218"/>
    </location>
</feature>
<protein>
    <submittedName>
        <fullName evidence="3">Uncharacterized protein</fullName>
    </submittedName>
</protein>
<evidence type="ECO:0000256" key="2">
    <source>
        <dbReference type="SAM" id="Phobius"/>
    </source>
</evidence>
<accession>A0AAD6WQI8</accession>
<evidence type="ECO:0000313" key="5">
    <source>
        <dbReference type="Proteomes" id="UP001218188"/>
    </source>
</evidence>
<evidence type="ECO:0000313" key="4">
    <source>
        <dbReference type="EMBL" id="KAJ7033473.1"/>
    </source>
</evidence>
<feature type="region of interest" description="Disordered" evidence="1">
    <location>
        <begin position="79"/>
        <end position="98"/>
    </location>
</feature>
<dbReference type="Proteomes" id="UP001218188">
    <property type="component" value="Unassembled WGS sequence"/>
</dbReference>
<evidence type="ECO:0000256" key="1">
    <source>
        <dbReference type="SAM" id="MobiDB-lite"/>
    </source>
</evidence>